<keyword evidence="4" id="KW-1185">Reference proteome</keyword>
<keyword evidence="2" id="KW-1133">Transmembrane helix</keyword>
<feature type="compositionally biased region" description="Low complexity" evidence="1">
    <location>
        <begin position="517"/>
        <end position="533"/>
    </location>
</feature>
<sequence>MCGPGQVCIEVSRTCHDCGSLKCVAHALASPTATDTLSTSSAIGTGALAGAISGTGVLLLLVILAAFFVIKRQRRRHSRTVVPQDTKEKPARAEEVLQRPDPNTPSPTVYQYPRTPSFSAGESSARFQGSNLSSHAATQGHTPMSSQSSSPAGLNRSNPNLISATFNPSIRNPDADSVMFSSSRSQARLPPLLPNVRAALGLPIDPTRGNSRFPFTQRADGARNSVQTASSLSSEMSTEPVMAQGAVRQVLGFTRAEVVRTPKQSMSSLYPSVHMSRLSGAFSTLAFSGASGGDSSKARVPPIPSRFGPSKRSPRRSDLEPLRNPFSDSHAPPSNMSSPDSSTSANSLTRLSPVPTSATFGDTGSPMRDSWAKQDQGNIMVQSPGGDMHAGSAVSPSPPTGRIQPTAPLTFHLSPAHDLPRTPISAALSTARSPYESRVAGPSSGVLQRQQLLAIDGGAAGSRFSTVSSVADSLLSSFPFVPPSPHGSAGSHRIAQLPSSLEPATLDADGEIRYSASAYSGTDSAQSSSTDTQHPLPPGGRQRASLDTVALSSDLAKYPLRSSRAKGRGVQRTEQ</sequence>
<evidence type="ECO:0000256" key="1">
    <source>
        <dbReference type="SAM" id="MobiDB-lite"/>
    </source>
</evidence>
<feature type="transmembrane region" description="Helical" evidence="2">
    <location>
        <begin position="47"/>
        <end position="70"/>
    </location>
</feature>
<dbReference type="Proteomes" id="UP000053257">
    <property type="component" value="Unassembled WGS sequence"/>
</dbReference>
<dbReference type="EMBL" id="KN840500">
    <property type="protein sequence ID" value="KIP07303.1"/>
    <property type="molecule type" value="Genomic_DNA"/>
</dbReference>
<feature type="compositionally biased region" description="Polar residues" evidence="1">
    <location>
        <begin position="348"/>
        <end position="362"/>
    </location>
</feature>
<name>A0A0C3PLI2_PHLG1</name>
<keyword evidence="2" id="KW-0812">Transmembrane</keyword>
<dbReference type="HOGENOM" id="CLU_407767_0_0_1"/>
<protein>
    <recommendedName>
        <fullName evidence="5">Membrane anchor Opy2 N-terminal domain-containing protein</fullName>
    </recommendedName>
</protein>
<dbReference type="STRING" id="745531.A0A0C3PLI2"/>
<feature type="compositionally biased region" description="Low complexity" evidence="1">
    <location>
        <begin position="331"/>
        <end position="347"/>
    </location>
</feature>
<feature type="region of interest" description="Disordered" evidence="1">
    <location>
        <begin position="76"/>
        <end position="172"/>
    </location>
</feature>
<accession>A0A0C3PLI2</accession>
<feature type="region of interest" description="Disordered" evidence="1">
    <location>
        <begin position="512"/>
        <end position="548"/>
    </location>
</feature>
<organism evidence="3 4">
    <name type="scientific">Phlebiopsis gigantea (strain 11061_1 CR5-6)</name>
    <name type="common">White-rot fungus</name>
    <name type="synonym">Peniophora gigantea</name>
    <dbReference type="NCBI Taxonomy" id="745531"/>
    <lineage>
        <taxon>Eukaryota</taxon>
        <taxon>Fungi</taxon>
        <taxon>Dikarya</taxon>
        <taxon>Basidiomycota</taxon>
        <taxon>Agaricomycotina</taxon>
        <taxon>Agaricomycetes</taxon>
        <taxon>Polyporales</taxon>
        <taxon>Phanerochaetaceae</taxon>
        <taxon>Phlebiopsis</taxon>
    </lineage>
</organism>
<evidence type="ECO:0000313" key="4">
    <source>
        <dbReference type="Proteomes" id="UP000053257"/>
    </source>
</evidence>
<evidence type="ECO:0008006" key="5">
    <source>
        <dbReference type="Google" id="ProtNLM"/>
    </source>
</evidence>
<reference evidence="3 4" key="1">
    <citation type="journal article" date="2014" name="PLoS Genet.">
        <title>Analysis of the Phlebiopsis gigantea genome, transcriptome and secretome provides insight into its pioneer colonization strategies of wood.</title>
        <authorList>
            <person name="Hori C."/>
            <person name="Ishida T."/>
            <person name="Igarashi K."/>
            <person name="Samejima M."/>
            <person name="Suzuki H."/>
            <person name="Master E."/>
            <person name="Ferreira P."/>
            <person name="Ruiz-Duenas F.J."/>
            <person name="Held B."/>
            <person name="Canessa P."/>
            <person name="Larrondo L.F."/>
            <person name="Schmoll M."/>
            <person name="Druzhinina I.S."/>
            <person name="Kubicek C.P."/>
            <person name="Gaskell J.A."/>
            <person name="Kersten P."/>
            <person name="St John F."/>
            <person name="Glasner J."/>
            <person name="Sabat G."/>
            <person name="Splinter BonDurant S."/>
            <person name="Syed K."/>
            <person name="Yadav J."/>
            <person name="Mgbeahuruike A.C."/>
            <person name="Kovalchuk A."/>
            <person name="Asiegbu F.O."/>
            <person name="Lackner G."/>
            <person name="Hoffmeister D."/>
            <person name="Rencoret J."/>
            <person name="Gutierrez A."/>
            <person name="Sun H."/>
            <person name="Lindquist E."/>
            <person name="Barry K."/>
            <person name="Riley R."/>
            <person name="Grigoriev I.V."/>
            <person name="Henrissat B."/>
            <person name="Kues U."/>
            <person name="Berka R.M."/>
            <person name="Martinez A.T."/>
            <person name="Covert S.F."/>
            <person name="Blanchette R.A."/>
            <person name="Cullen D."/>
        </authorList>
    </citation>
    <scope>NUCLEOTIDE SEQUENCE [LARGE SCALE GENOMIC DNA]</scope>
    <source>
        <strain evidence="3 4">11061_1 CR5-6</strain>
    </source>
</reference>
<gene>
    <name evidence="3" type="ORF">PHLGIDRAFT_127742</name>
</gene>
<proteinExistence type="predicted"/>
<dbReference type="AlphaFoldDB" id="A0A0C3PLI2"/>
<evidence type="ECO:0000313" key="3">
    <source>
        <dbReference type="EMBL" id="KIP07303.1"/>
    </source>
</evidence>
<evidence type="ECO:0000256" key="2">
    <source>
        <dbReference type="SAM" id="Phobius"/>
    </source>
</evidence>
<feature type="compositionally biased region" description="Basic and acidic residues" evidence="1">
    <location>
        <begin position="85"/>
        <end position="98"/>
    </location>
</feature>
<keyword evidence="2" id="KW-0472">Membrane</keyword>
<dbReference type="OrthoDB" id="10599763at2759"/>
<feature type="region of interest" description="Disordered" evidence="1">
    <location>
        <begin position="289"/>
        <end position="418"/>
    </location>
</feature>
<feature type="compositionally biased region" description="Polar residues" evidence="1">
    <location>
        <begin position="106"/>
        <end position="170"/>
    </location>
</feature>